<sequence length="170" mass="19484">MHNICNFSDCRKYRYTLLHKWDPLFERRRALFICLNPSTADESHLDPTLTRIKSFCQRLGANEFLMLNIFAYRATDPTAMLAVADPVGPKNDAYIHAAIREAYELNGGQLDIIGGWGNHGIHRNRQAACFNLLRPYRQWPNLKISCLGKNANQAPKHPLYIAADKEFEPL</sequence>
<accession>A0ABU1AP60</accession>
<evidence type="ECO:0000313" key="2">
    <source>
        <dbReference type="Proteomes" id="UP001243717"/>
    </source>
</evidence>
<organism evidence="1 2">
    <name type="scientific">Thalassobacterium sedimentorum</name>
    <dbReference type="NCBI Taxonomy" id="3041258"/>
    <lineage>
        <taxon>Bacteria</taxon>
        <taxon>Pseudomonadati</taxon>
        <taxon>Verrucomicrobiota</taxon>
        <taxon>Opitutia</taxon>
        <taxon>Puniceicoccales</taxon>
        <taxon>Coraliomargaritaceae</taxon>
        <taxon>Thalassobacterium</taxon>
    </lineage>
</organism>
<reference evidence="1 2" key="1">
    <citation type="submission" date="2023-04" db="EMBL/GenBank/DDBJ databases">
        <title>A novel bacteria isolated from coastal sediment.</title>
        <authorList>
            <person name="Liu X.-J."/>
            <person name="Du Z.-J."/>
        </authorList>
    </citation>
    <scope>NUCLEOTIDE SEQUENCE [LARGE SCALE GENOMIC DNA]</scope>
    <source>
        <strain evidence="1 2">SDUM461004</strain>
    </source>
</reference>
<gene>
    <name evidence="1" type="ORF">QEH59_13260</name>
</gene>
<protein>
    <submittedName>
        <fullName evidence="1">DUF1643 domain-containing protein</fullName>
    </submittedName>
</protein>
<comment type="caution">
    <text evidence="1">The sequence shown here is derived from an EMBL/GenBank/DDBJ whole genome shotgun (WGS) entry which is preliminary data.</text>
</comment>
<dbReference type="Proteomes" id="UP001243717">
    <property type="component" value="Unassembled WGS sequence"/>
</dbReference>
<dbReference type="InterPro" id="IPR012441">
    <property type="entry name" value="DUF1643"/>
</dbReference>
<name>A0ABU1AP60_9BACT</name>
<dbReference type="RefSeq" id="WP_308985854.1">
    <property type="nucleotide sequence ID" value="NZ_JARXIC010000023.1"/>
</dbReference>
<dbReference type="Pfam" id="PF07799">
    <property type="entry name" value="DUF1643"/>
    <property type="match status" value="1"/>
</dbReference>
<dbReference type="EMBL" id="JARXIC010000023">
    <property type="protein sequence ID" value="MDQ8195398.1"/>
    <property type="molecule type" value="Genomic_DNA"/>
</dbReference>
<keyword evidence="2" id="KW-1185">Reference proteome</keyword>
<proteinExistence type="predicted"/>
<evidence type="ECO:0000313" key="1">
    <source>
        <dbReference type="EMBL" id="MDQ8195398.1"/>
    </source>
</evidence>